<evidence type="ECO:0000313" key="2">
    <source>
        <dbReference type="EMBL" id="GAI31549.1"/>
    </source>
</evidence>
<reference evidence="2" key="1">
    <citation type="journal article" date="2014" name="Front. Microbiol.">
        <title>High frequency of phylogenetically diverse reductive dehalogenase-homologous genes in deep subseafloor sedimentary metagenomes.</title>
        <authorList>
            <person name="Kawai M."/>
            <person name="Futagami T."/>
            <person name="Toyoda A."/>
            <person name="Takaki Y."/>
            <person name="Nishi S."/>
            <person name="Hori S."/>
            <person name="Arai W."/>
            <person name="Tsubouchi T."/>
            <person name="Morono Y."/>
            <person name="Uchiyama I."/>
            <person name="Ito T."/>
            <person name="Fujiyama A."/>
            <person name="Inagaki F."/>
            <person name="Takami H."/>
        </authorList>
    </citation>
    <scope>NUCLEOTIDE SEQUENCE</scope>
    <source>
        <strain evidence="2">Expedition CK06-06</strain>
    </source>
</reference>
<keyword evidence="1" id="KW-1133">Transmembrane helix</keyword>
<gene>
    <name evidence="2" type="ORF">S06H3_30857</name>
</gene>
<keyword evidence="1" id="KW-0812">Transmembrane</keyword>
<feature type="non-terminal residue" evidence="2">
    <location>
        <position position="281"/>
    </location>
</feature>
<dbReference type="AlphaFoldDB" id="X1PL12"/>
<accession>X1PL12</accession>
<dbReference type="EMBL" id="BARV01018211">
    <property type="protein sequence ID" value="GAI31549.1"/>
    <property type="molecule type" value="Genomic_DNA"/>
</dbReference>
<proteinExistence type="predicted"/>
<feature type="transmembrane region" description="Helical" evidence="1">
    <location>
        <begin position="28"/>
        <end position="50"/>
    </location>
</feature>
<evidence type="ECO:0000256" key="1">
    <source>
        <dbReference type="SAM" id="Phobius"/>
    </source>
</evidence>
<keyword evidence="1" id="KW-0472">Membrane</keyword>
<feature type="non-terminal residue" evidence="2">
    <location>
        <position position="1"/>
    </location>
</feature>
<organism evidence="2">
    <name type="scientific">marine sediment metagenome</name>
    <dbReference type="NCBI Taxonomy" id="412755"/>
    <lineage>
        <taxon>unclassified sequences</taxon>
        <taxon>metagenomes</taxon>
        <taxon>ecological metagenomes</taxon>
    </lineage>
</organism>
<sequence length="281" mass="30177">ALHSIVEDKFVQEYNMLKIFNKKNHLKIGLLLLLLILVFLLLSSGVAYAFGSYRAISCTGAYCEPTRACDATRWSEPNCSDPWGHGTTNLNCAAGTAYSGSMSCVNDDFICGATYCNTNNECGGDNNATYYDGRTCDGSGWCHTLYHPIGCCEDSYCDPGETCNLETHTCDPPVWMSWNPDQDKCDSTGYAFTDCNPAFGSGPADDCPAGTAFDSTACTSNYCSVTYCNTTDNCSGAYRYTGKTCNGSGDCTTPHGIIGCCTDDGCDPGETCNLETYTCDT</sequence>
<comment type="caution">
    <text evidence="2">The sequence shown here is derived from an EMBL/GenBank/DDBJ whole genome shotgun (WGS) entry which is preliminary data.</text>
</comment>
<protein>
    <submittedName>
        <fullName evidence="2">Uncharacterized protein</fullName>
    </submittedName>
</protein>
<name>X1PL12_9ZZZZ</name>